<keyword evidence="2" id="KW-1185">Reference proteome</keyword>
<protein>
    <submittedName>
        <fullName evidence="1">Uncharacterized protein</fullName>
    </submittedName>
</protein>
<organism evidence="1 2">
    <name type="scientific">Helicobacter ibis</name>
    <dbReference type="NCBI Taxonomy" id="2962633"/>
    <lineage>
        <taxon>Bacteria</taxon>
        <taxon>Pseudomonadati</taxon>
        <taxon>Campylobacterota</taxon>
        <taxon>Epsilonproteobacteria</taxon>
        <taxon>Campylobacterales</taxon>
        <taxon>Helicobacteraceae</taxon>
        <taxon>Helicobacter</taxon>
    </lineage>
</organism>
<gene>
    <name evidence="1" type="ORF">PF021_05505</name>
</gene>
<proteinExistence type="predicted"/>
<name>A0ABT4VG96_9HELI</name>
<dbReference type="RefSeq" id="WP_271021427.1">
    <property type="nucleotide sequence ID" value="NZ_JAQHXR010000002.1"/>
</dbReference>
<sequence>MKTIIVNFKNKTGVNSVIDTLNLDKSLNLEEFCVNEFFGDFKMAIDELRECQNSLRGGGN</sequence>
<accession>A0ABT4VG96</accession>
<reference evidence="1 2" key="1">
    <citation type="submission" date="2023-01" db="EMBL/GenBank/DDBJ databases">
        <title>Description of Helicobacter ibis sp. nov. isolated from faecal droppings of black-faced ibis (Theristicus melanopis).</title>
        <authorList>
            <person name="Lopez-Cantillo M."/>
            <person name="Vidal-Veuthey B."/>
            <person name="Mella A."/>
            <person name="De La Haba R."/>
            <person name="Collado L."/>
        </authorList>
    </citation>
    <scope>NUCLEOTIDE SEQUENCE [LARGE SCALE GENOMIC DNA]</scope>
    <source>
        <strain evidence="1 2">A82</strain>
    </source>
</reference>
<dbReference type="Proteomes" id="UP001210261">
    <property type="component" value="Unassembled WGS sequence"/>
</dbReference>
<dbReference type="EMBL" id="JAQHXR010000002">
    <property type="protein sequence ID" value="MDA3969130.1"/>
    <property type="molecule type" value="Genomic_DNA"/>
</dbReference>
<evidence type="ECO:0000313" key="2">
    <source>
        <dbReference type="Proteomes" id="UP001210261"/>
    </source>
</evidence>
<comment type="caution">
    <text evidence="1">The sequence shown here is derived from an EMBL/GenBank/DDBJ whole genome shotgun (WGS) entry which is preliminary data.</text>
</comment>
<evidence type="ECO:0000313" key="1">
    <source>
        <dbReference type="EMBL" id="MDA3969130.1"/>
    </source>
</evidence>